<dbReference type="GO" id="GO:0016625">
    <property type="term" value="F:oxidoreductase activity, acting on the aldehyde or oxo group of donors, iron-sulfur protein as acceptor"/>
    <property type="evidence" value="ECO:0007669"/>
    <property type="project" value="UniProtKB-ARBA"/>
</dbReference>
<dbReference type="AlphaFoldDB" id="A0A532UYN1"/>
<dbReference type="InterPro" id="IPR051457">
    <property type="entry name" value="2-oxoacid:Fd_oxidoreductase"/>
</dbReference>
<dbReference type="GO" id="GO:0045333">
    <property type="term" value="P:cellular respiration"/>
    <property type="evidence" value="ECO:0007669"/>
    <property type="project" value="UniProtKB-ARBA"/>
</dbReference>
<sequence length="267" mass="28888">MSIFNYINEAKLPTFWCSGCGHGVIIKALADAFDQLELALNEIVVVTGIGCFGRSDDYFMTNALHTLHGRAIAYATGVKLANPELTVVALMGDGDAASIGGNHLIHAARRNLGILALCANNRNYGMTGGQYSPTSQFGDRSSTSRYGLPESSFDLSALVQAAGASFVARTTVFHYKNLVKYLKKGINKGGFAFVEVMEPCPTMYGKFNQLGSAGDMVQQIRDEVVPVSRWKPGSDKSPIGILCERDMQEYCRAYDDVIRKAGGFDGD</sequence>
<feature type="domain" description="Thiamine pyrophosphate enzyme TPP-binding" evidence="2">
    <location>
        <begin position="52"/>
        <end position="196"/>
    </location>
</feature>
<accession>A0A532UYN1</accession>
<dbReference type="InterPro" id="IPR011766">
    <property type="entry name" value="TPP_enzyme_TPP-bd"/>
</dbReference>
<evidence type="ECO:0000313" key="3">
    <source>
        <dbReference type="EMBL" id="TKJ40022.1"/>
    </source>
</evidence>
<protein>
    <submittedName>
        <fullName evidence="3">2-oxoacid:ferredoxin oxidoreductase subunit beta</fullName>
    </submittedName>
</protein>
<name>A0A532UYN1_UNCL8</name>
<dbReference type="PANTHER" id="PTHR48084">
    <property type="entry name" value="2-OXOGLUTARATE OXIDOREDUCTASE SUBUNIT KORB-RELATED"/>
    <property type="match status" value="1"/>
</dbReference>
<reference evidence="3 4" key="1">
    <citation type="submission" date="2017-06" db="EMBL/GenBank/DDBJ databases">
        <title>Novel microbial phyla capable of carbon fixation and sulfur reduction in deep-sea sediments.</title>
        <authorList>
            <person name="Huang J."/>
            <person name="Baker B."/>
            <person name="Wang Y."/>
        </authorList>
    </citation>
    <scope>NUCLEOTIDE SEQUENCE [LARGE SCALE GENOMIC DNA]</scope>
    <source>
        <strain evidence="3">B3_LCP</strain>
    </source>
</reference>
<evidence type="ECO:0000259" key="2">
    <source>
        <dbReference type="Pfam" id="PF02775"/>
    </source>
</evidence>
<evidence type="ECO:0000313" key="4">
    <source>
        <dbReference type="Proteomes" id="UP000319619"/>
    </source>
</evidence>
<dbReference type="EMBL" id="NJBN01000006">
    <property type="protein sequence ID" value="TKJ40022.1"/>
    <property type="molecule type" value="Genomic_DNA"/>
</dbReference>
<dbReference type="SUPFAM" id="SSF52518">
    <property type="entry name" value="Thiamin diphosphate-binding fold (THDP-binding)"/>
    <property type="match status" value="1"/>
</dbReference>
<dbReference type="InterPro" id="IPR029061">
    <property type="entry name" value="THDP-binding"/>
</dbReference>
<keyword evidence="1" id="KW-0560">Oxidoreductase</keyword>
<dbReference type="CDD" id="cd03375">
    <property type="entry name" value="TPP_OGFOR"/>
    <property type="match status" value="1"/>
</dbReference>
<comment type="caution">
    <text evidence="3">The sequence shown here is derived from an EMBL/GenBank/DDBJ whole genome shotgun (WGS) entry which is preliminary data.</text>
</comment>
<organism evidence="3 4">
    <name type="scientific">candidate division LCP-89 bacterium B3_LCP</name>
    <dbReference type="NCBI Taxonomy" id="2012998"/>
    <lineage>
        <taxon>Bacteria</taxon>
        <taxon>Pseudomonadati</taxon>
        <taxon>Bacteria division LCP-89</taxon>
    </lineage>
</organism>
<gene>
    <name evidence="3" type="ORF">CEE37_09810</name>
</gene>
<proteinExistence type="predicted"/>
<dbReference type="PANTHER" id="PTHR48084:SF1">
    <property type="entry name" value="2-OXOGLUTARATE SYNTHASE SUBUNIT KORB"/>
    <property type="match status" value="1"/>
</dbReference>
<evidence type="ECO:0000256" key="1">
    <source>
        <dbReference type="ARBA" id="ARBA00023002"/>
    </source>
</evidence>
<dbReference type="Gene3D" id="3.40.50.970">
    <property type="match status" value="1"/>
</dbReference>
<dbReference type="Pfam" id="PF02775">
    <property type="entry name" value="TPP_enzyme_C"/>
    <property type="match status" value="1"/>
</dbReference>
<dbReference type="GO" id="GO:0030976">
    <property type="term" value="F:thiamine pyrophosphate binding"/>
    <property type="evidence" value="ECO:0007669"/>
    <property type="project" value="InterPro"/>
</dbReference>
<dbReference type="GO" id="GO:0044281">
    <property type="term" value="P:small molecule metabolic process"/>
    <property type="evidence" value="ECO:0007669"/>
    <property type="project" value="UniProtKB-ARBA"/>
</dbReference>
<dbReference type="Proteomes" id="UP000319619">
    <property type="component" value="Unassembled WGS sequence"/>
</dbReference>